<keyword evidence="1" id="KW-0812">Transmembrane</keyword>
<keyword evidence="1" id="KW-0472">Membrane</keyword>
<organism evidence="2 3">
    <name type="scientific">Crassaminicella thermophila</name>
    <dbReference type="NCBI Taxonomy" id="2599308"/>
    <lineage>
        <taxon>Bacteria</taxon>
        <taxon>Bacillati</taxon>
        <taxon>Bacillota</taxon>
        <taxon>Clostridia</taxon>
        <taxon>Eubacteriales</taxon>
        <taxon>Clostridiaceae</taxon>
        <taxon>Crassaminicella</taxon>
    </lineage>
</organism>
<proteinExistence type="predicted"/>
<name>A0A5C0SED2_CRATE</name>
<evidence type="ECO:0000256" key="1">
    <source>
        <dbReference type="SAM" id="Phobius"/>
    </source>
</evidence>
<keyword evidence="3" id="KW-1185">Reference proteome</keyword>
<dbReference type="EMBL" id="CP042243">
    <property type="protein sequence ID" value="QEK12136.1"/>
    <property type="molecule type" value="Genomic_DNA"/>
</dbReference>
<evidence type="ECO:0000313" key="3">
    <source>
        <dbReference type="Proteomes" id="UP000324646"/>
    </source>
</evidence>
<protein>
    <recommendedName>
        <fullName evidence="4">PilX N-terminal</fullName>
    </recommendedName>
</protein>
<feature type="transmembrane region" description="Helical" evidence="1">
    <location>
        <begin position="12"/>
        <end position="35"/>
    </location>
</feature>
<accession>A0A5C0SED2</accession>
<gene>
    <name evidence="2" type="ORF">FQB35_06975</name>
</gene>
<dbReference type="KEGG" id="crs:FQB35_06975"/>
<dbReference type="Proteomes" id="UP000324646">
    <property type="component" value="Chromosome"/>
</dbReference>
<evidence type="ECO:0000313" key="2">
    <source>
        <dbReference type="EMBL" id="QEK12136.1"/>
    </source>
</evidence>
<dbReference type="RefSeq" id="WP_148809291.1">
    <property type="nucleotide sequence ID" value="NZ_CP042243.1"/>
</dbReference>
<reference evidence="2 3" key="1">
    <citation type="submission" date="2019-07" db="EMBL/GenBank/DDBJ databases">
        <title>Complete genome of Crassaminicella thermophila SY095.</title>
        <authorList>
            <person name="Li X."/>
        </authorList>
    </citation>
    <scope>NUCLEOTIDE SEQUENCE [LARGE SCALE GENOMIC DNA]</scope>
    <source>
        <strain evidence="2 3">SY095</strain>
    </source>
</reference>
<keyword evidence="1" id="KW-1133">Transmembrane helix</keyword>
<evidence type="ECO:0008006" key="4">
    <source>
        <dbReference type="Google" id="ProtNLM"/>
    </source>
</evidence>
<dbReference type="OrthoDB" id="1952581at2"/>
<sequence length="200" mass="23097">MKIYLFNKNGSIAMCSFMISIILITVLVSTLTVFMHDYYAVQSSMDSIRAYYLAEIATEKALYEIKGTTDSIITKYLTKLKEYKIHYINNIIKGDNIEEYKPPELDEYLKELVESSSCITENNPFSNYLCDHFYTANITYDLANKKIDIVSKGVYNGARKFIHATIRFPIVCDDGIDEYNMPMKKVIPLQLESYYQTIGQ</sequence>
<dbReference type="AlphaFoldDB" id="A0A5C0SED2"/>